<dbReference type="GO" id="GO:0003676">
    <property type="term" value="F:nucleic acid binding"/>
    <property type="evidence" value="ECO:0007669"/>
    <property type="project" value="InterPro"/>
</dbReference>
<dbReference type="Gene3D" id="3.40.1350.10">
    <property type="match status" value="1"/>
</dbReference>
<dbReference type="PANTHER" id="PTHR21227">
    <property type="entry name" value="TRNA-SPLICING ENDONUCLEASE SUBUNIT SEN2"/>
    <property type="match status" value="1"/>
</dbReference>
<protein>
    <submittedName>
        <fullName evidence="1">Uncharacterized protein</fullName>
    </submittedName>
</protein>
<sequence>MPPKPADTGDEKAPDNTINWIEFRDTMLASQTSLRNSINELIQALLHNRVHDNPRPIAAAANHQQDQQVNPMALQGQQVNPMALQGQQVNPMALQGHQVNPMALQEHQVNPLALQDQQPQDFALVRHHDRRQQEARHVDYRWETGVSLVLLVVEHTDKCGVTCSTRPERRTLISIHFVPSRFVSALTNQPSRPSFNHIIPSTSPVFTCSVFTHHPSLVHSEYAVLVQSIGGNDRLRVWSDIHCTVRLTGSVAKTLLVIYVNGEDMNVPSCLGDCTVEEQTIRRWSPELSREDETRT</sequence>
<dbReference type="Proteomes" id="UP000489600">
    <property type="component" value="Unassembled WGS sequence"/>
</dbReference>
<name>A0A565BTM0_9BRAS</name>
<evidence type="ECO:0000313" key="1">
    <source>
        <dbReference type="EMBL" id="VVB04706.1"/>
    </source>
</evidence>
<keyword evidence="2" id="KW-1185">Reference proteome</keyword>
<dbReference type="PANTHER" id="PTHR21227:SF0">
    <property type="entry name" value="TRNA-SPLICING ENDONUCLEASE SUBUNIT SEN2"/>
    <property type="match status" value="1"/>
</dbReference>
<accession>A0A565BTM0</accession>
<dbReference type="InterPro" id="IPR036167">
    <property type="entry name" value="tRNA_intron_Endo_cat-like_sf"/>
</dbReference>
<dbReference type="OrthoDB" id="10249562at2759"/>
<evidence type="ECO:0000313" key="2">
    <source>
        <dbReference type="Proteomes" id="UP000489600"/>
    </source>
</evidence>
<dbReference type="InterPro" id="IPR011856">
    <property type="entry name" value="tRNA_endonuc-like_dom_sf"/>
</dbReference>
<proteinExistence type="predicted"/>
<dbReference type="AlphaFoldDB" id="A0A565BTM0"/>
<reference evidence="1" key="1">
    <citation type="submission" date="2019-07" db="EMBL/GenBank/DDBJ databases">
        <authorList>
            <person name="Dittberner H."/>
        </authorList>
    </citation>
    <scope>NUCLEOTIDE SEQUENCE [LARGE SCALE GENOMIC DNA]</scope>
</reference>
<dbReference type="GO" id="GO:0000213">
    <property type="term" value="F:tRNA-intron lyase activity"/>
    <property type="evidence" value="ECO:0007669"/>
    <property type="project" value="InterPro"/>
</dbReference>
<dbReference type="SUPFAM" id="SSF53032">
    <property type="entry name" value="tRNA-intron endonuclease catalytic domain-like"/>
    <property type="match status" value="1"/>
</dbReference>
<dbReference type="GO" id="GO:0000379">
    <property type="term" value="P:tRNA-type intron splice site recognition and cleavage"/>
    <property type="evidence" value="ECO:0007669"/>
    <property type="project" value="TreeGrafter"/>
</dbReference>
<dbReference type="InterPro" id="IPR006676">
    <property type="entry name" value="tRNA_splic"/>
</dbReference>
<gene>
    <name evidence="1" type="ORF">ANE_LOCUS15150</name>
</gene>
<comment type="caution">
    <text evidence="1">The sequence shown here is derived from an EMBL/GenBank/DDBJ whole genome shotgun (WGS) entry which is preliminary data.</text>
</comment>
<dbReference type="EMBL" id="CABITT030000005">
    <property type="protein sequence ID" value="VVB04706.1"/>
    <property type="molecule type" value="Genomic_DNA"/>
</dbReference>
<dbReference type="GO" id="GO:0000214">
    <property type="term" value="C:tRNA-intron endonuclease complex"/>
    <property type="evidence" value="ECO:0007669"/>
    <property type="project" value="TreeGrafter"/>
</dbReference>
<dbReference type="GO" id="GO:0005737">
    <property type="term" value="C:cytoplasm"/>
    <property type="evidence" value="ECO:0007669"/>
    <property type="project" value="TreeGrafter"/>
</dbReference>
<organism evidence="1 2">
    <name type="scientific">Arabis nemorensis</name>
    <dbReference type="NCBI Taxonomy" id="586526"/>
    <lineage>
        <taxon>Eukaryota</taxon>
        <taxon>Viridiplantae</taxon>
        <taxon>Streptophyta</taxon>
        <taxon>Embryophyta</taxon>
        <taxon>Tracheophyta</taxon>
        <taxon>Spermatophyta</taxon>
        <taxon>Magnoliopsida</taxon>
        <taxon>eudicotyledons</taxon>
        <taxon>Gunneridae</taxon>
        <taxon>Pentapetalae</taxon>
        <taxon>rosids</taxon>
        <taxon>malvids</taxon>
        <taxon>Brassicales</taxon>
        <taxon>Brassicaceae</taxon>
        <taxon>Arabideae</taxon>
        <taxon>Arabis</taxon>
    </lineage>
</organism>